<evidence type="ECO:0000256" key="1">
    <source>
        <dbReference type="ARBA" id="ARBA00004141"/>
    </source>
</evidence>
<feature type="compositionally biased region" description="Basic residues" evidence="11">
    <location>
        <begin position="1"/>
        <end position="12"/>
    </location>
</feature>
<dbReference type="GO" id="GO:0005248">
    <property type="term" value="F:voltage-gated sodium channel activity"/>
    <property type="evidence" value="ECO:0007669"/>
    <property type="project" value="TreeGrafter"/>
</dbReference>
<keyword evidence="2" id="KW-0813">Transport</keyword>
<feature type="transmembrane region" description="Helical" evidence="12">
    <location>
        <begin position="229"/>
        <end position="249"/>
    </location>
</feature>
<feature type="transmembrane region" description="Helical" evidence="12">
    <location>
        <begin position="102"/>
        <end position="120"/>
    </location>
</feature>
<accession>A0AAE0LEH4</accession>
<organism evidence="14 15">
    <name type="scientific">Cymbomonas tetramitiformis</name>
    <dbReference type="NCBI Taxonomy" id="36881"/>
    <lineage>
        <taxon>Eukaryota</taxon>
        <taxon>Viridiplantae</taxon>
        <taxon>Chlorophyta</taxon>
        <taxon>Pyramimonadophyceae</taxon>
        <taxon>Pyramimonadales</taxon>
        <taxon>Pyramimonadaceae</taxon>
        <taxon>Cymbomonas</taxon>
    </lineage>
</organism>
<dbReference type="InterPro" id="IPR027359">
    <property type="entry name" value="Volt_channel_dom_sf"/>
</dbReference>
<feature type="transmembrane region" description="Helical" evidence="12">
    <location>
        <begin position="501"/>
        <end position="530"/>
    </location>
</feature>
<keyword evidence="5" id="KW-0851">Voltage-gated channel</keyword>
<feature type="domain" description="Ion transport" evidence="13">
    <location>
        <begin position="99"/>
        <end position="405"/>
    </location>
</feature>
<proteinExistence type="predicted"/>
<dbReference type="InterPro" id="IPR043203">
    <property type="entry name" value="VGCC_Ca_Na"/>
</dbReference>
<evidence type="ECO:0000259" key="13">
    <source>
        <dbReference type="Pfam" id="PF00520"/>
    </source>
</evidence>
<dbReference type="PANTHER" id="PTHR10037">
    <property type="entry name" value="VOLTAGE-GATED CATION CHANNEL CALCIUM AND SODIUM"/>
    <property type="match status" value="1"/>
</dbReference>
<comment type="caution">
    <text evidence="14">The sequence shown here is derived from an EMBL/GenBank/DDBJ whole genome shotgun (WGS) entry which is preliminary data.</text>
</comment>
<dbReference type="GO" id="GO:0001518">
    <property type="term" value="C:voltage-gated sodium channel complex"/>
    <property type="evidence" value="ECO:0007669"/>
    <property type="project" value="TreeGrafter"/>
</dbReference>
<comment type="subcellular location">
    <subcellularLocation>
        <location evidence="1">Membrane</location>
        <topology evidence="1">Multi-pass membrane protein</topology>
    </subcellularLocation>
</comment>
<evidence type="ECO:0000256" key="8">
    <source>
        <dbReference type="ARBA" id="ARBA00023136"/>
    </source>
</evidence>
<dbReference type="PANTHER" id="PTHR10037:SF62">
    <property type="entry name" value="SODIUM CHANNEL PROTEIN 60E"/>
    <property type="match status" value="1"/>
</dbReference>
<evidence type="ECO:0000256" key="3">
    <source>
        <dbReference type="ARBA" id="ARBA00022692"/>
    </source>
</evidence>
<keyword evidence="9" id="KW-0325">Glycoprotein</keyword>
<dbReference type="AlphaFoldDB" id="A0AAE0LEH4"/>
<evidence type="ECO:0000313" key="15">
    <source>
        <dbReference type="Proteomes" id="UP001190700"/>
    </source>
</evidence>
<dbReference type="Proteomes" id="UP001190700">
    <property type="component" value="Unassembled WGS sequence"/>
</dbReference>
<evidence type="ECO:0000256" key="9">
    <source>
        <dbReference type="ARBA" id="ARBA00023180"/>
    </source>
</evidence>
<protein>
    <recommendedName>
        <fullName evidence="13">Ion transport domain-containing protein</fullName>
    </recommendedName>
</protein>
<evidence type="ECO:0000256" key="6">
    <source>
        <dbReference type="ARBA" id="ARBA00022989"/>
    </source>
</evidence>
<dbReference type="InterPro" id="IPR005821">
    <property type="entry name" value="Ion_trans_dom"/>
</dbReference>
<evidence type="ECO:0000256" key="7">
    <source>
        <dbReference type="ARBA" id="ARBA00023065"/>
    </source>
</evidence>
<feature type="transmembrane region" description="Helical" evidence="12">
    <location>
        <begin position="377"/>
        <end position="399"/>
    </location>
</feature>
<evidence type="ECO:0000256" key="11">
    <source>
        <dbReference type="SAM" id="MobiDB-lite"/>
    </source>
</evidence>
<evidence type="ECO:0000256" key="4">
    <source>
        <dbReference type="ARBA" id="ARBA00022737"/>
    </source>
</evidence>
<name>A0AAE0LEH4_9CHLO</name>
<keyword evidence="8 12" id="KW-0472">Membrane</keyword>
<evidence type="ECO:0000256" key="12">
    <source>
        <dbReference type="SAM" id="Phobius"/>
    </source>
</evidence>
<dbReference type="EMBL" id="LGRX02003693">
    <property type="protein sequence ID" value="KAK3281824.1"/>
    <property type="molecule type" value="Genomic_DNA"/>
</dbReference>
<feature type="transmembrane region" description="Helical" evidence="12">
    <location>
        <begin position="140"/>
        <end position="161"/>
    </location>
</feature>
<evidence type="ECO:0000256" key="5">
    <source>
        <dbReference type="ARBA" id="ARBA00022882"/>
    </source>
</evidence>
<dbReference type="Gene3D" id="1.20.120.350">
    <property type="entry name" value="Voltage-gated potassium channels. Chain C"/>
    <property type="match status" value="2"/>
</dbReference>
<feature type="compositionally biased region" description="Low complexity" evidence="11">
    <location>
        <begin position="13"/>
        <end position="26"/>
    </location>
</feature>
<feature type="region of interest" description="Disordered" evidence="11">
    <location>
        <begin position="1"/>
        <end position="36"/>
    </location>
</feature>
<keyword evidence="3 12" id="KW-0812">Transmembrane</keyword>
<evidence type="ECO:0000256" key="2">
    <source>
        <dbReference type="ARBA" id="ARBA00022448"/>
    </source>
</evidence>
<dbReference type="FunFam" id="1.20.120.350:FF:000009">
    <property type="entry name" value="Voltage-dependent T-type calcium channel subunit alpha"/>
    <property type="match status" value="1"/>
</dbReference>
<dbReference type="Gene3D" id="1.10.287.70">
    <property type="match status" value="1"/>
</dbReference>
<keyword evidence="4" id="KW-0677">Repeat</keyword>
<keyword evidence="15" id="KW-1185">Reference proteome</keyword>
<evidence type="ECO:0000313" key="14">
    <source>
        <dbReference type="EMBL" id="KAK3281824.1"/>
    </source>
</evidence>
<sequence>MVKTTGIHKLKSSKAYSKSGASPGASEQRFERQTSYKETGAGEGRFRLGIVEQADANCWEVFTRRLVAWHTILARKDRSIFLFRPNHPLRNRARRIIRHRHFETAVLIAIGSNCVLLALADPTLEETSSWNVGLMYAEMFLLGIFTIEAGMGILVNGFLFCPNAYILNPWNQLDLFVVLTAWMDFVMTRSGGGSMGFSALRALRSLRPLRSLDAVPGVKKLVITLFKSIPLLGDCFLLVLLLFIVFGLIGTQFFSGKLTGRCEIDVEPNVAVVFGPMLNFNFLSPMLSSNISNPYVSVRICDPSGGYGYHCSGAPFSGHCVDTGKNPQNNYFSFDHFGLSMLTIFQVITLSNWDYAMFSCVDGVGYESHDGAYLSTLFFYFAVLVLGVYFTMQLLIAVLSSSFNSGMDTGEPSEVEGIVAANTISPVRLIRSASNLVAEAMAGWVSKVKLVLQTSQPWRPYFLPVVENPVFINIVLTVTLLNTVTMTLVHHGQSDTLTEILYISNTIFTIVFLAEMFLKLLAYGFIWYWLDTLNAIDGMVNIMSLLEMVAAGGSNMSALRMFRLVRIVRSTRLLRTWPKFMQARLRCESPSLVAFLC</sequence>
<dbReference type="SUPFAM" id="SSF81324">
    <property type="entry name" value="Voltage-gated potassium channels"/>
    <property type="match status" value="2"/>
</dbReference>
<evidence type="ECO:0000256" key="10">
    <source>
        <dbReference type="ARBA" id="ARBA00023303"/>
    </source>
</evidence>
<dbReference type="Pfam" id="PF00520">
    <property type="entry name" value="Ion_trans"/>
    <property type="match status" value="2"/>
</dbReference>
<feature type="transmembrane region" description="Helical" evidence="12">
    <location>
        <begin position="470"/>
        <end position="489"/>
    </location>
</feature>
<feature type="domain" description="Ion transport" evidence="13">
    <location>
        <begin position="469"/>
        <end position="580"/>
    </location>
</feature>
<reference evidence="14 15" key="1">
    <citation type="journal article" date="2015" name="Genome Biol. Evol.">
        <title>Comparative Genomics of a Bacterivorous Green Alga Reveals Evolutionary Causalities and Consequences of Phago-Mixotrophic Mode of Nutrition.</title>
        <authorList>
            <person name="Burns J.A."/>
            <person name="Paasch A."/>
            <person name="Narechania A."/>
            <person name="Kim E."/>
        </authorList>
    </citation>
    <scope>NUCLEOTIDE SEQUENCE [LARGE SCALE GENOMIC DNA]</scope>
    <source>
        <strain evidence="14 15">PLY_AMNH</strain>
    </source>
</reference>
<keyword evidence="10" id="KW-0407">Ion channel</keyword>
<feature type="transmembrane region" description="Helical" evidence="12">
    <location>
        <begin position="542"/>
        <end position="562"/>
    </location>
</feature>
<keyword evidence="7" id="KW-0406">Ion transport</keyword>
<keyword evidence="6 12" id="KW-1133">Transmembrane helix</keyword>
<gene>
    <name evidence="14" type="ORF">CYMTET_10404</name>
</gene>